<protein>
    <submittedName>
        <fullName evidence="9">2Fe-2S iron-sulfur cluster binding domain-containing protein</fullName>
    </submittedName>
</protein>
<name>A0A558HLQ1_9GAMM</name>
<evidence type="ECO:0000256" key="2">
    <source>
        <dbReference type="ARBA" id="ARBA00022723"/>
    </source>
</evidence>
<keyword evidence="2" id="KW-0479">Metal-binding</keyword>
<dbReference type="CDD" id="cd00207">
    <property type="entry name" value="fer2"/>
    <property type="match status" value="1"/>
</dbReference>
<dbReference type="AlphaFoldDB" id="A0A558HLQ1"/>
<evidence type="ECO:0000313" key="10">
    <source>
        <dbReference type="Proteomes" id="UP000319941"/>
    </source>
</evidence>
<dbReference type="SMART" id="SM01092">
    <property type="entry name" value="CO_deh_flav_C"/>
    <property type="match status" value="1"/>
</dbReference>
<evidence type="ECO:0000259" key="8">
    <source>
        <dbReference type="PROSITE" id="PS51387"/>
    </source>
</evidence>
<keyword evidence="4" id="KW-0560">Oxidoreductase</keyword>
<feature type="compositionally biased region" description="Low complexity" evidence="6">
    <location>
        <begin position="492"/>
        <end position="506"/>
    </location>
</feature>
<dbReference type="OrthoDB" id="9775084at2"/>
<dbReference type="SUPFAM" id="SSF47741">
    <property type="entry name" value="CO dehydrogenase ISP C-domain like"/>
    <property type="match status" value="1"/>
</dbReference>
<dbReference type="InterPro" id="IPR005107">
    <property type="entry name" value="CO_DH_flav_C"/>
</dbReference>
<dbReference type="PROSITE" id="PS00197">
    <property type="entry name" value="2FE2S_FER_1"/>
    <property type="match status" value="1"/>
</dbReference>
<dbReference type="Pfam" id="PF01799">
    <property type="entry name" value="Fer2_2"/>
    <property type="match status" value="1"/>
</dbReference>
<dbReference type="GO" id="GO:0051537">
    <property type="term" value="F:2 iron, 2 sulfur cluster binding"/>
    <property type="evidence" value="ECO:0007669"/>
    <property type="project" value="InterPro"/>
</dbReference>
<proteinExistence type="predicted"/>
<keyword evidence="1" id="KW-0285">Flavoprotein</keyword>
<dbReference type="InterPro" id="IPR012175">
    <property type="entry name" value="Xanth_DH_ssu_bac"/>
</dbReference>
<keyword evidence="10" id="KW-1185">Reference proteome</keyword>
<gene>
    <name evidence="9" type="ORF">FQP86_09315</name>
</gene>
<dbReference type="PANTHER" id="PTHR45444:SF3">
    <property type="entry name" value="XANTHINE DEHYDROGENASE"/>
    <property type="match status" value="1"/>
</dbReference>
<dbReference type="Gene3D" id="3.30.465.10">
    <property type="match status" value="1"/>
</dbReference>
<reference evidence="9 10" key="1">
    <citation type="submission" date="2019-07" db="EMBL/GenBank/DDBJ databases">
        <title>Diversity of Bacteria from Kongsfjorden, Arctic.</title>
        <authorList>
            <person name="Yu Y."/>
        </authorList>
    </citation>
    <scope>NUCLEOTIDE SEQUENCE [LARGE SCALE GENOMIC DNA]</scope>
    <source>
        <strain evidence="9 10">SM1923</strain>
    </source>
</reference>
<evidence type="ECO:0000259" key="7">
    <source>
        <dbReference type="PROSITE" id="PS51085"/>
    </source>
</evidence>
<dbReference type="RefSeq" id="WP_144727513.1">
    <property type="nucleotide sequence ID" value="NZ_CAWOWR010000116.1"/>
</dbReference>
<dbReference type="InterPro" id="IPR036884">
    <property type="entry name" value="2Fe-2S-bd_dom_sf"/>
</dbReference>
<evidence type="ECO:0000256" key="1">
    <source>
        <dbReference type="ARBA" id="ARBA00022630"/>
    </source>
</evidence>
<keyword evidence="5" id="KW-0408">Iron</keyword>
<dbReference type="Gene3D" id="3.30.390.50">
    <property type="entry name" value="CO dehydrogenase flavoprotein, C-terminal domain"/>
    <property type="match status" value="1"/>
</dbReference>
<dbReference type="InterPro" id="IPR016167">
    <property type="entry name" value="FAD-bd_PCMH_sub1"/>
</dbReference>
<dbReference type="InterPro" id="IPR036683">
    <property type="entry name" value="CO_DH_flav_C_dom_sf"/>
</dbReference>
<keyword evidence="3" id="KW-0274">FAD</keyword>
<dbReference type="Pfam" id="PF03450">
    <property type="entry name" value="CO_deh_flav_C"/>
    <property type="match status" value="1"/>
</dbReference>
<dbReference type="InterPro" id="IPR016208">
    <property type="entry name" value="Ald_Oxase/xanthine_DH-like"/>
</dbReference>
<evidence type="ECO:0000256" key="3">
    <source>
        <dbReference type="ARBA" id="ARBA00022827"/>
    </source>
</evidence>
<dbReference type="InterPro" id="IPR001041">
    <property type="entry name" value="2Fe-2S_ferredoxin-type"/>
</dbReference>
<dbReference type="Gene3D" id="3.30.43.10">
    <property type="entry name" value="Uridine Diphospho-n-acetylenolpyruvylglucosamine Reductase, domain 2"/>
    <property type="match status" value="1"/>
</dbReference>
<dbReference type="GO" id="GO:0071949">
    <property type="term" value="F:FAD binding"/>
    <property type="evidence" value="ECO:0007669"/>
    <property type="project" value="InterPro"/>
</dbReference>
<dbReference type="Pfam" id="PF00941">
    <property type="entry name" value="FAD_binding_5"/>
    <property type="match status" value="1"/>
</dbReference>
<dbReference type="InterPro" id="IPR036318">
    <property type="entry name" value="FAD-bd_PCMH-like_sf"/>
</dbReference>
<evidence type="ECO:0000256" key="5">
    <source>
        <dbReference type="ARBA" id="ARBA00023004"/>
    </source>
</evidence>
<dbReference type="InterPro" id="IPR002888">
    <property type="entry name" value="2Fe-2S-bd"/>
</dbReference>
<dbReference type="InterPro" id="IPR006058">
    <property type="entry name" value="2Fe2S_fd_BS"/>
</dbReference>
<feature type="domain" description="2Fe-2S ferredoxin-type" evidence="7">
    <location>
        <begin position="1"/>
        <end position="82"/>
    </location>
</feature>
<comment type="caution">
    <text evidence="9">The sequence shown here is derived from an EMBL/GenBank/DDBJ whole genome shotgun (WGS) entry which is preliminary data.</text>
</comment>
<sequence length="519" mass="56301">MIDFTLNGRACRLPSPPPGTTVLEVLRDSLGHDGTKEGCASGDCGACTIALQTPGQSLTTANACLMPAHQLEGCELITVEGLASPDSTTPALSPVQQALVATHASQCGFCTPGIAISLAVLHASHQQHVSQGNVFDDRQRDTLIDHALGGNLCRCTGYRPIREAAHRLLAGEFGTANLSAHSSLLLASVPETIVTPTIDSHYHRPRTLAALLALRTAQPDMPLIAGGTDLMLEHTQRLRDFPALLDVTQVTELCRIDEGEHAGQSGWWLGAAVTYRQLMPLLREHYPEAADLLNRLGSEQIRNRGTLGGNIGNASPIGDMPPLLIALEAYVQLMNQRGERILKLEDFFLDYKRTQLMPDEIIHSVFLPRPVKSQRLAAYKLSKRRDDDISTLLGVFAWRRDADGGAQHWRIAFGGMASIPARAFHLEALLDEIPLESLTPATLNRQTLGMIEQATGADFSPLSDVRGSREYRLKAASHLIPRVAQRILNEQAAHSATHHTANTSSSQPPESLDAYLAQS</sequence>
<dbReference type="Pfam" id="PF00111">
    <property type="entry name" value="Fer2"/>
    <property type="match status" value="1"/>
</dbReference>
<dbReference type="PANTHER" id="PTHR45444">
    <property type="entry name" value="XANTHINE DEHYDROGENASE"/>
    <property type="match status" value="1"/>
</dbReference>
<dbReference type="PROSITE" id="PS51085">
    <property type="entry name" value="2FE2S_FER_2"/>
    <property type="match status" value="1"/>
</dbReference>
<dbReference type="STRING" id="553385.GCA_000591415_02791"/>
<dbReference type="EMBL" id="VNFH01000006">
    <property type="protein sequence ID" value="TVU70008.1"/>
    <property type="molecule type" value="Genomic_DNA"/>
</dbReference>
<organism evidence="9 10">
    <name type="scientific">Cobetia crustatorum</name>
    <dbReference type="NCBI Taxonomy" id="553385"/>
    <lineage>
        <taxon>Bacteria</taxon>
        <taxon>Pseudomonadati</taxon>
        <taxon>Pseudomonadota</taxon>
        <taxon>Gammaproteobacteria</taxon>
        <taxon>Oceanospirillales</taxon>
        <taxon>Halomonadaceae</taxon>
        <taxon>Cobetia</taxon>
    </lineage>
</organism>
<dbReference type="SUPFAM" id="SSF55447">
    <property type="entry name" value="CO dehydrogenase flavoprotein C-terminal domain-like"/>
    <property type="match status" value="1"/>
</dbReference>
<dbReference type="InterPro" id="IPR036010">
    <property type="entry name" value="2Fe-2S_ferredoxin-like_sf"/>
</dbReference>
<dbReference type="SUPFAM" id="SSF56176">
    <property type="entry name" value="FAD-binding/transporter-associated domain-like"/>
    <property type="match status" value="1"/>
</dbReference>
<dbReference type="GO" id="GO:0005506">
    <property type="term" value="F:iron ion binding"/>
    <property type="evidence" value="ECO:0007669"/>
    <property type="project" value="InterPro"/>
</dbReference>
<dbReference type="Gene3D" id="3.10.20.30">
    <property type="match status" value="1"/>
</dbReference>
<feature type="domain" description="FAD-binding PCMH-type" evidence="8">
    <location>
        <begin position="194"/>
        <end position="372"/>
    </location>
</feature>
<dbReference type="GO" id="GO:0016491">
    <property type="term" value="F:oxidoreductase activity"/>
    <property type="evidence" value="ECO:0007669"/>
    <property type="project" value="UniProtKB-KW"/>
</dbReference>
<dbReference type="PROSITE" id="PS51387">
    <property type="entry name" value="FAD_PCMH"/>
    <property type="match status" value="1"/>
</dbReference>
<feature type="region of interest" description="Disordered" evidence="6">
    <location>
        <begin position="492"/>
        <end position="519"/>
    </location>
</feature>
<dbReference type="SUPFAM" id="SSF54292">
    <property type="entry name" value="2Fe-2S ferredoxin-like"/>
    <property type="match status" value="1"/>
</dbReference>
<dbReference type="Proteomes" id="UP000319941">
    <property type="component" value="Unassembled WGS sequence"/>
</dbReference>
<dbReference type="Gene3D" id="1.10.150.120">
    <property type="entry name" value="[2Fe-2S]-binding domain"/>
    <property type="match status" value="1"/>
</dbReference>
<dbReference type="InterPro" id="IPR012675">
    <property type="entry name" value="Beta-grasp_dom_sf"/>
</dbReference>
<dbReference type="InterPro" id="IPR002346">
    <property type="entry name" value="Mopterin_DH_FAD-bd"/>
</dbReference>
<dbReference type="InterPro" id="IPR016169">
    <property type="entry name" value="FAD-bd_PCMH_sub2"/>
</dbReference>
<evidence type="ECO:0000256" key="6">
    <source>
        <dbReference type="SAM" id="MobiDB-lite"/>
    </source>
</evidence>
<accession>A0A558HLQ1</accession>
<dbReference type="PIRSF" id="PIRSF036557">
    <property type="entry name" value="XdhA_RC"/>
    <property type="match status" value="1"/>
</dbReference>
<evidence type="ECO:0000313" key="9">
    <source>
        <dbReference type="EMBL" id="TVU70008.1"/>
    </source>
</evidence>
<evidence type="ECO:0000256" key="4">
    <source>
        <dbReference type="ARBA" id="ARBA00023002"/>
    </source>
</evidence>
<dbReference type="InterPro" id="IPR016166">
    <property type="entry name" value="FAD-bd_PCMH"/>
</dbReference>